<dbReference type="EMBL" id="GBXM01071606">
    <property type="protein sequence ID" value="JAH36971.1"/>
    <property type="molecule type" value="Transcribed_RNA"/>
</dbReference>
<accession>A0A0E9S6R9</accession>
<reference evidence="1" key="1">
    <citation type="submission" date="2014-11" db="EMBL/GenBank/DDBJ databases">
        <authorList>
            <person name="Amaro Gonzalez C."/>
        </authorList>
    </citation>
    <scope>NUCLEOTIDE SEQUENCE</scope>
</reference>
<protein>
    <submittedName>
        <fullName evidence="1">Uncharacterized protein</fullName>
    </submittedName>
</protein>
<reference evidence="1" key="2">
    <citation type="journal article" date="2015" name="Fish Shellfish Immunol.">
        <title>Early steps in the European eel (Anguilla anguilla)-Vibrio vulnificus interaction in the gills: Role of the RtxA13 toxin.</title>
        <authorList>
            <person name="Callol A."/>
            <person name="Pajuelo D."/>
            <person name="Ebbesson L."/>
            <person name="Teles M."/>
            <person name="MacKenzie S."/>
            <person name="Amaro C."/>
        </authorList>
    </citation>
    <scope>NUCLEOTIDE SEQUENCE</scope>
</reference>
<evidence type="ECO:0000313" key="1">
    <source>
        <dbReference type="EMBL" id="JAH36971.1"/>
    </source>
</evidence>
<dbReference type="AlphaFoldDB" id="A0A0E9S6R9"/>
<sequence>MVLGTVCKKNRCKSSAIPVDSSSALGKTSHSTHFSPHIMHLLEDTKCKNLCLI</sequence>
<organism evidence="1">
    <name type="scientific">Anguilla anguilla</name>
    <name type="common">European freshwater eel</name>
    <name type="synonym">Muraena anguilla</name>
    <dbReference type="NCBI Taxonomy" id="7936"/>
    <lineage>
        <taxon>Eukaryota</taxon>
        <taxon>Metazoa</taxon>
        <taxon>Chordata</taxon>
        <taxon>Craniata</taxon>
        <taxon>Vertebrata</taxon>
        <taxon>Euteleostomi</taxon>
        <taxon>Actinopterygii</taxon>
        <taxon>Neopterygii</taxon>
        <taxon>Teleostei</taxon>
        <taxon>Anguilliformes</taxon>
        <taxon>Anguillidae</taxon>
        <taxon>Anguilla</taxon>
    </lineage>
</organism>
<name>A0A0E9S6R9_ANGAN</name>
<proteinExistence type="predicted"/>